<protein>
    <submittedName>
        <fullName evidence="2">Glycosyltransferase family 4 protein</fullName>
    </submittedName>
</protein>
<dbReference type="PANTHER" id="PTHR45947">
    <property type="entry name" value="SULFOQUINOVOSYL TRANSFERASE SQD2"/>
    <property type="match status" value="1"/>
</dbReference>
<dbReference type="InterPro" id="IPR001296">
    <property type="entry name" value="Glyco_trans_1"/>
</dbReference>
<reference evidence="2 3" key="1">
    <citation type="submission" date="2020-02" db="EMBL/GenBank/DDBJ databases">
        <title>Pseudomonas Putida W5 Complete Genome Assembly.</title>
        <authorList>
            <person name="Yuan Z.-C."/>
            <person name="Shaw G.A."/>
            <person name="Cusano A.D."/>
            <person name="Caddey B.J."/>
            <person name="Weselowski B.J."/>
        </authorList>
    </citation>
    <scope>NUCLEOTIDE SEQUENCE [LARGE SCALE GENOMIC DNA]</scope>
    <source>
        <strain evidence="2 3">W5</strain>
    </source>
</reference>
<name>A0A6I6Y031_PSEPU</name>
<dbReference type="GO" id="GO:0016757">
    <property type="term" value="F:glycosyltransferase activity"/>
    <property type="evidence" value="ECO:0007669"/>
    <property type="project" value="InterPro"/>
</dbReference>
<accession>A0A6I6Y031</accession>
<dbReference type="InterPro" id="IPR050194">
    <property type="entry name" value="Glycosyltransferase_grp1"/>
</dbReference>
<gene>
    <name evidence="2" type="ORF">C2H86_10740</name>
</gene>
<dbReference type="PANTHER" id="PTHR45947:SF15">
    <property type="entry name" value="TEICHURONIC ACID BIOSYNTHESIS GLYCOSYLTRANSFERASE TUAC-RELATED"/>
    <property type="match status" value="1"/>
</dbReference>
<organism evidence="2 3">
    <name type="scientific">Pseudomonas putida</name>
    <name type="common">Arthrobacter siderocapsulatus</name>
    <dbReference type="NCBI Taxonomy" id="303"/>
    <lineage>
        <taxon>Bacteria</taxon>
        <taxon>Pseudomonadati</taxon>
        <taxon>Pseudomonadota</taxon>
        <taxon>Gammaproteobacteria</taxon>
        <taxon>Pseudomonadales</taxon>
        <taxon>Pseudomonadaceae</taxon>
        <taxon>Pseudomonas</taxon>
    </lineage>
</organism>
<dbReference type="Gene3D" id="3.40.50.2000">
    <property type="entry name" value="Glycogen Phosphorylase B"/>
    <property type="match status" value="2"/>
</dbReference>
<dbReference type="AlphaFoldDB" id="A0A6I6Y031"/>
<dbReference type="Pfam" id="PF00534">
    <property type="entry name" value="Glycos_transf_1"/>
    <property type="match status" value="1"/>
</dbReference>
<dbReference type="SUPFAM" id="SSF53756">
    <property type="entry name" value="UDP-Glycosyltransferase/glycogen phosphorylase"/>
    <property type="match status" value="1"/>
</dbReference>
<feature type="domain" description="Glycosyl transferase family 1" evidence="1">
    <location>
        <begin position="222"/>
        <end position="378"/>
    </location>
</feature>
<dbReference type="EMBL" id="CP026115">
    <property type="protein sequence ID" value="QHG64864.1"/>
    <property type="molecule type" value="Genomic_DNA"/>
</dbReference>
<sequence length="401" mass="44615">MRIAYFINQYPKVSHSFIRREILALERQGVEVQRIALRGWDAELHDAEDLAERSKTRYVLQDGLRGLLKPLFEVVRAQPKRFFGALRLALRLGWRADRPWAYHLIYLAEACRLVQWLQSSAAEHVHAHFGTNSAEVVMLANALGGPAYSFTVHGPEEFDKAQILHLGEKVRRAAFVAAVSSFGRSQLYRWVAHEHWGKVKVVHCGLERSFHEGTALAPPAAPRLVCVGRLCEQKGQLLLIEAARTLASRGVPFELVLAGDGELRGPIEALIARYGLQAQVRITGWISSAQVRDELLAARALVLPSFAEGLPVVIMEAMALRRPVLTTYVAGIPELVHPGENGWLFPAGSAEALTEAMLDCLQQPVEVLQRMGEAAYQRVLTRHDIDTEAARLVGHFKVPTC</sequence>
<dbReference type="Proteomes" id="UP000464480">
    <property type="component" value="Chromosome"/>
</dbReference>
<evidence type="ECO:0000313" key="2">
    <source>
        <dbReference type="EMBL" id="QHG64864.1"/>
    </source>
</evidence>
<evidence type="ECO:0000313" key="3">
    <source>
        <dbReference type="Proteomes" id="UP000464480"/>
    </source>
</evidence>
<keyword evidence="2" id="KW-0808">Transferase</keyword>
<evidence type="ECO:0000259" key="1">
    <source>
        <dbReference type="Pfam" id="PF00534"/>
    </source>
</evidence>
<dbReference type="RefSeq" id="WP_159410220.1">
    <property type="nucleotide sequence ID" value="NZ_CP026115.2"/>
</dbReference>
<proteinExistence type="predicted"/>